<sequence>MNNKKMDYFGCEINYSCNECECFESDTSSKKEFLCCKYCFNNVICCEECTKNNESFEIITR</sequence>
<dbReference type="AlphaFoldDB" id="A0A174D810"/>
<dbReference type="EMBL" id="CYZV01000017">
    <property type="protein sequence ID" value="CUO21684.1"/>
    <property type="molecule type" value="Genomic_DNA"/>
</dbReference>
<gene>
    <name evidence="1" type="ORF">ERS852470_01739</name>
</gene>
<reference evidence="1 2" key="1">
    <citation type="submission" date="2015-09" db="EMBL/GenBank/DDBJ databases">
        <authorList>
            <consortium name="Pathogen Informatics"/>
        </authorList>
    </citation>
    <scope>NUCLEOTIDE SEQUENCE [LARGE SCALE GENOMIC DNA]</scope>
    <source>
        <strain evidence="1 2">2789STDY5834855</strain>
    </source>
</reference>
<accession>A0A174D810</accession>
<organism evidence="1 2">
    <name type="scientific">Clostridium disporicum</name>
    <dbReference type="NCBI Taxonomy" id="84024"/>
    <lineage>
        <taxon>Bacteria</taxon>
        <taxon>Bacillati</taxon>
        <taxon>Bacillota</taxon>
        <taxon>Clostridia</taxon>
        <taxon>Eubacteriales</taxon>
        <taxon>Clostridiaceae</taxon>
        <taxon>Clostridium</taxon>
    </lineage>
</organism>
<proteinExistence type="predicted"/>
<protein>
    <submittedName>
        <fullName evidence="1">Uncharacterized protein</fullName>
    </submittedName>
</protein>
<name>A0A174D810_9CLOT</name>
<dbReference type="RefSeq" id="WP_154821200.1">
    <property type="nucleotide sequence ID" value="NZ_CYZV01000017.1"/>
</dbReference>
<dbReference type="Proteomes" id="UP000095558">
    <property type="component" value="Unassembled WGS sequence"/>
</dbReference>
<evidence type="ECO:0000313" key="2">
    <source>
        <dbReference type="Proteomes" id="UP000095558"/>
    </source>
</evidence>
<evidence type="ECO:0000313" key="1">
    <source>
        <dbReference type="EMBL" id="CUO21684.1"/>
    </source>
</evidence>